<gene>
    <name evidence="2" type="ORF">WN48_08134</name>
</gene>
<evidence type="ECO:0000313" key="2">
    <source>
        <dbReference type="EMBL" id="OAD54301.1"/>
    </source>
</evidence>
<feature type="region of interest" description="Disordered" evidence="1">
    <location>
        <begin position="197"/>
        <end position="238"/>
    </location>
</feature>
<evidence type="ECO:0000256" key="1">
    <source>
        <dbReference type="SAM" id="MobiDB-lite"/>
    </source>
</evidence>
<feature type="region of interest" description="Disordered" evidence="1">
    <location>
        <begin position="290"/>
        <end position="310"/>
    </location>
</feature>
<dbReference type="EMBL" id="KQ764883">
    <property type="protein sequence ID" value="OAD54301.1"/>
    <property type="molecule type" value="Genomic_DNA"/>
</dbReference>
<sequence>MLVRETVPVPSKSSRSFVSPNPLFHPSVKNWRDRWALRGTTRPDWSVRDSQREKKDACASQRDCLIAEISRDDTPALIRRFCESVCGTEDPDEYAETTAMRLRAPEYNGVNYILPPSINVSTNFSDFVLRLAGKKLERLDRRDHGVEPKNDHAGCFHLGMSLGGALRIRTKRDGNGVAGLFGLVEIRKKVERRASPWSCASARNSGVNGGAGGRARGEKRNREKEDRGGKRRGNATDLGSSLREATLCRRNDGGAGGKSNVFLTVALRYLTTSGNVAIGKCSQVYASRELRGTSESPIAAGSTTSLPRPA</sequence>
<reference evidence="2 3" key="1">
    <citation type="submission" date="2015-07" db="EMBL/GenBank/DDBJ databases">
        <title>The genome of Eufriesea mexicana.</title>
        <authorList>
            <person name="Pan H."/>
            <person name="Kapheim K."/>
        </authorList>
    </citation>
    <scope>NUCLEOTIDE SEQUENCE [LARGE SCALE GENOMIC DNA]</scope>
    <source>
        <strain evidence="2">0111107269</strain>
        <tissue evidence="2">Whole body</tissue>
    </source>
</reference>
<protein>
    <submittedName>
        <fullName evidence="2">Uncharacterized protein</fullName>
    </submittedName>
</protein>
<organism evidence="2 3">
    <name type="scientific">Eufriesea mexicana</name>
    <dbReference type="NCBI Taxonomy" id="516756"/>
    <lineage>
        <taxon>Eukaryota</taxon>
        <taxon>Metazoa</taxon>
        <taxon>Ecdysozoa</taxon>
        <taxon>Arthropoda</taxon>
        <taxon>Hexapoda</taxon>
        <taxon>Insecta</taxon>
        <taxon>Pterygota</taxon>
        <taxon>Neoptera</taxon>
        <taxon>Endopterygota</taxon>
        <taxon>Hymenoptera</taxon>
        <taxon>Apocrita</taxon>
        <taxon>Aculeata</taxon>
        <taxon>Apoidea</taxon>
        <taxon>Anthophila</taxon>
        <taxon>Apidae</taxon>
        <taxon>Eufriesea</taxon>
    </lineage>
</organism>
<name>A0A310S833_9HYME</name>
<accession>A0A310S833</accession>
<feature type="compositionally biased region" description="Basic and acidic residues" evidence="1">
    <location>
        <begin position="215"/>
        <end position="228"/>
    </location>
</feature>
<evidence type="ECO:0000313" key="3">
    <source>
        <dbReference type="Proteomes" id="UP000250275"/>
    </source>
</evidence>
<dbReference type="Proteomes" id="UP000250275">
    <property type="component" value="Unassembled WGS sequence"/>
</dbReference>
<feature type="compositionally biased region" description="Polar residues" evidence="1">
    <location>
        <begin position="293"/>
        <end position="310"/>
    </location>
</feature>
<dbReference type="AlphaFoldDB" id="A0A310S833"/>
<proteinExistence type="predicted"/>
<keyword evidence="3" id="KW-1185">Reference proteome</keyword>